<feature type="domain" description="Chemotaxis phosphatase CheX-like" evidence="2">
    <location>
        <begin position="43"/>
        <end position="140"/>
    </location>
</feature>
<dbReference type="Gene3D" id="3.40.1550.10">
    <property type="entry name" value="CheC-like"/>
    <property type="match status" value="1"/>
</dbReference>
<dbReference type="Pfam" id="PF13690">
    <property type="entry name" value="CheX"/>
    <property type="match status" value="1"/>
</dbReference>
<dbReference type="InterPro" id="IPR028051">
    <property type="entry name" value="CheX-like_dom"/>
</dbReference>
<dbReference type="SUPFAM" id="SSF103039">
    <property type="entry name" value="CheC-like"/>
    <property type="match status" value="1"/>
</dbReference>
<keyword evidence="4" id="KW-1185">Reference proteome</keyword>
<dbReference type="PANTHER" id="PTHR39452:SF1">
    <property type="entry name" value="CHEY-P PHOSPHATASE CHEX"/>
    <property type="match status" value="1"/>
</dbReference>
<dbReference type="GO" id="GO:0006935">
    <property type="term" value="P:chemotaxis"/>
    <property type="evidence" value="ECO:0007669"/>
    <property type="project" value="UniProtKB-KW"/>
</dbReference>
<protein>
    <submittedName>
        <fullName evidence="3">Chemotaxis protein CheX</fullName>
    </submittedName>
</protein>
<dbReference type="RefSeq" id="WP_182807139.1">
    <property type="nucleotide sequence ID" value="NZ_JACJFM010000002.1"/>
</dbReference>
<sequence length="163" mass="18414">MRADYINPVLHSVMETLAGITHHAPCPGKIKLKKHELAPGVVTGLVNLQINDQKGSLALSFSRDLILNIASEITHHVQRRIDGTVLNLAGRLTYMACNGARQHFNDPGAVFMLTTPQVFQGFRHRVHHPLNDPKFMMQFETPCGICFSEFSFSQLQNEYQLRY</sequence>
<evidence type="ECO:0000313" key="3">
    <source>
        <dbReference type="EMBL" id="MBB1485349.1"/>
    </source>
</evidence>
<accession>A0A839ILH4</accession>
<dbReference type="InterPro" id="IPR038756">
    <property type="entry name" value="CheX-like"/>
</dbReference>
<comment type="caution">
    <text evidence="3">The sequence shown here is derived from an EMBL/GenBank/DDBJ whole genome shotgun (WGS) entry which is preliminary data.</text>
</comment>
<dbReference type="EMBL" id="JACJFM010000002">
    <property type="protein sequence ID" value="MBB1485349.1"/>
    <property type="molecule type" value="Genomic_DNA"/>
</dbReference>
<evidence type="ECO:0000313" key="4">
    <source>
        <dbReference type="Proteomes" id="UP000565262"/>
    </source>
</evidence>
<dbReference type="CDD" id="cd17906">
    <property type="entry name" value="CheX"/>
    <property type="match status" value="1"/>
</dbReference>
<reference evidence="3 4" key="1">
    <citation type="submission" date="2020-08" db="EMBL/GenBank/DDBJ databases">
        <title>Oceanospirillum sp. nov. isolated from marine sediment.</title>
        <authorList>
            <person name="Ji X."/>
        </authorList>
    </citation>
    <scope>NUCLEOTIDE SEQUENCE [LARGE SCALE GENOMIC DNA]</scope>
    <source>
        <strain evidence="3 4">D5</strain>
    </source>
</reference>
<dbReference type="Proteomes" id="UP000565262">
    <property type="component" value="Unassembled WGS sequence"/>
</dbReference>
<proteinExistence type="predicted"/>
<organism evidence="3 4">
    <name type="scientific">Oceanospirillum sediminis</name>
    <dbReference type="NCBI Taxonomy" id="2760088"/>
    <lineage>
        <taxon>Bacteria</taxon>
        <taxon>Pseudomonadati</taxon>
        <taxon>Pseudomonadota</taxon>
        <taxon>Gammaproteobacteria</taxon>
        <taxon>Oceanospirillales</taxon>
        <taxon>Oceanospirillaceae</taxon>
        <taxon>Oceanospirillum</taxon>
    </lineage>
</organism>
<evidence type="ECO:0000256" key="1">
    <source>
        <dbReference type="ARBA" id="ARBA00022500"/>
    </source>
</evidence>
<dbReference type="PANTHER" id="PTHR39452">
    <property type="entry name" value="CHEY-P PHOSPHATASE CHEX"/>
    <property type="match status" value="1"/>
</dbReference>
<gene>
    <name evidence="3" type="ORF">H4O21_01790</name>
</gene>
<dbReference type="InterPro" id="IPR028976">
    <property type="entry name" value="CheC-like_sf"/>
</dbReference>
<evidence type="ECO:0000259" key="2">
    <source>
        <dbReference type="Pfam" id="PF13690"/>
    </source>
</evidence>
<dbReference type="AlphaFoldDB" id="A0A839ILH4"/>
<keyword evidence="1" id="KW-0145">Chemotaxis</keyword>
<name>A0A839ILH4_9GAMM</name>